<sequence>MIGDILEENHKEIVQFFEEKKKWDFSFIPESQVCDFEEGESYSIAYPIQGLLKYHGMADHNHRIAYFPSISLNNDSAFTISYLKLSKEFSEDKFILNGKEIASNKREFDRIQHQLNFIRKYSKCSTKGLVISRNVMKNTLQTTLGKGLGTSASGGAAIAHAAMNILYSEENSIHSNFRLKSIFSRYLAGSASRSSVGGIGLWFNHPKMNAMESYAHRMDGTADKNFINDIDLITISIPANLKTEEAHNIAPLSPFYSQWLRDRKSKILDFANALYEHDFDKIGSFAENDTLNLHAITMTAPLEKSIIVWAPETVAIMKLTRELRDSGIPTYFSIDTGPSTVLLTKSKNTPTIQKALLELNSDFDITIGKIGGASKTVKQVSPEAKLLSGDLKLFNRV</sequence>
<dbReference type="GO" id="GO:0090710">
    <property type="term" value="F:phosphomevalonate decarboxylase activity"/>
    <property type="evidence" value="ECO:0007669"/>
    <property type="project" value="UniProtKB-EC"/>
</dbReference>
<dbReference type="EC" id="4.1.1.99" evidence="5"/>
<dbReference type="PANTHER" id="PTHR10977:SF3">
    <property type="entry name" value="DIPHOSPHOMEVALONATE DECARBOXYLASE"/>
    <property type="match status" value="1"/>
</dbReference>
<dbReference type="SUPFAM" id="SSF54211">
    <property type="entry name" value="Ribosomal protein S5 domain 2-like"/>
    <property type="match status" value="1"/>
</dbReference>
<keyword evidence="2" id="KW-0443">Lipid metabolism</keyword>
<evidence type="ECO:0000259" key="4">
    <source>
        <dbReference type="Pfam" id="PF22700"/>
    </source>
</evidence>
<accession>A0ABY6HV74</accession>
<gene>
    <name evidence="5" type="ORF">NEF87_003600</name>
</gene>
<evidence type="ECO:0000256" key="2">
    <source>
        <dbReference type="ARBA" id="ARBA00023098"/>
    </source>
</evidence>
<dbReference type="PIRSF" id="PIRSF015950">
    <property type="entry name" value="Mev_P_decrbx"/>
    <property type="match status" value="1"/>
</dbReference>
<dbReference type="InterPro" id="IPR053859">
    <property type="entry name" value="MVD-like_N"/>
</dbReference>
<evidence type="ECO:0000313" key="5">
    <source>
        <dbReference type="EMBL" id="UYP47315.1"/>
    </source>
</evidence>
<dbReference type="Pfam" id="PF22700">
    <property type="entry name" value="MVD-like_N"/>
    <property type="match status" value="1"/>
</dbReference>
<name>A0ABY6HV74_9ARCH</name>
<reference evidence="5" key="1">
    <citation type="submission" date="2022-09" db="EMBL/GenBank/DDBJ databases">
        <title>Actin cytoskeleton and complex cell architecture in an #Asgard archaeon.</title>
        <authorList>
            <person name="Ponce Toledo R.I."/>
            <person name="Schleper C."/>
            <person name="Rodrigues Oliveira T."/>
            <person name="Wollweber F."/>
            <person name="Xu J."/>
            <person name="Rittmann S."/>
            <person name="Klingl A."/>
            <person name="Pilhofer M."/>
        </authorList>
    </citation>
    <scope>NUCLEOTIDE SEQUENCE</scope>
    <source>
        <strain evidence="5">B-35</strain>
    </source>
</reference>
<dbReference type="InterPro" id="IPR036554">
    <property type="entry name" value="GHMP_kinase_C_sf"/>
</dbReference>
<protein>
    <submittedName>
        <fullName evidence="5">Phosphomevalonate decarboxylase</fullName>
        <ecNumber evidence="5">4.1.1.99</ecNumber>
    </submittedName>
</protein>
<dbReference type="Gene3D" id="3.30.70.890">
    <property type="entry name" value="GHMP kinase, C-terminal domain"/>
    <property type="match status" value="1"/>
</dbReference>
<dbReference type="PANTHER" id="PTHR10977">
    <property type="entry name" value="DIPHOSPHOMEVALONATE DECARBOXYLASE"/>
    <property type="match status" value="1"/>
</dbReference>
<dbReference type="Gene3D" id="3.30.230.10">
    <property type="match status" value="1"/>
</dbReference>
<evidence type="ECO:0000256" key="1">
    <source>
        <dbReference type="ARBA" id="ARBA00022516"/>
    </source>
</evidence>
<keyword evidence="6" id="KW-1185">Reference proteome</keyword>
<evidence type="ECO:0000313" key="6">
    <source>
        <dbReference type="Proteomes" id="UP001208689"/>
    </source>
</evidence>
<dbReference type="InterPro" id="IPR014721">
    <property type="entry name" value="Ribsml_uS5_D2-typ_fold_subgr"/>
</dbReference>
<keyword evidence="1" id="KW-0444">Lipid biosynthesis</keyword>
<evidence type="ECO:0000256" key="3">
    <source>
        <dbReference type="ARBA" id="ARBA00023239"/>
    </source>
</evidence>
<dbReference type="SUPFAM" id="SSF55060">
    <property type="entry name" value="GHMP Kinase, C-terminal domain"/>
    <property type="match status" value="1"/>
</dbReference>
<proteinExistence type="predicted"/>
<organism evidence="5 6">
    <name type="scientific">Candidatus Lokiarchaeum ossiferum</name>
    <dbReference type="NCBI Taxonomy" id="2951803"/>
    <lineage>
        <taxon>Archaea</taxon>
        <taxon>Promethearchaeati</taxon>
        <taxon>Promethearchaeota</taxon>
        <taxon>Promethearchaeia</taxon>
        <taxon>Promethearchaeales</taxon>
        <taxon>Promethearchaeaceae</taxon>
        <taxon>Candidatus Lokiarchaeum</taxon>
    </lineage>
</organism>
<dbReference type="InterPro" id="IPR005935">
    <property type="entry name" value="Mev_decarb"/>
</dbReference>
<dbReference type="EMBL" id="CP104013">
    <property type="protein sequence ID" value="UYP47315.1"/>
    <property type="molecule type" value="Genomic_DNA"/>
</dbReference>
<feature type="domain" description="Diphosphomevalonate decarboxylase-like N-terminal" evidence="4">
    <location>
        <begin position="45"/>
        <end position="205"/>
    </location>
</feature>
<keyword evidence="3 5" id="KW-0456">Lyase</keyword>
<dbReference type="Proteomes" id="UP001208689">
    <property type="component" value="Chromosome"/>
</dbReference>
<dbReference type="InterPro" id="IPR020568">
    <property type="entry name" value="Ribosomal_Su5_D2-typ_SF"/>
</dbReference>